<keyword evidence="3 8" id="KW-0444">Lipid biosynthesis</keyword>
<evidence type="ECO:0000256" key="7">
    <source>
        <dbReference type="ARBA" id="ARBA00023267"/>
    </source>
</evidence>
<dbReference type="InterPro" id="IPR011053">
    <property type="entry name" value="Single_hybrid_motif"/>
</dbReference>
<reference evidence="11 12" key="1">
    <citation type="submission" date="2021-03" db="EMBL/GenBank/DDBJ databases">
        <title>Genomic Encyclopedia of Type Strains, Phase IV (KMG-IV): sequencing the most valuable type-strain genomes for metagenomic binning, comparative biology and taxonomic classification.</title>
        <authorList>
            <person name="Goeker M."/>
        </authorList>
    </citation>
    <scope>NUCLEOTIDE SEQUENCE [LARGE SCALE GENOMIC DNA]</scope>
    <source>
        <strain evidence="11 12">DSM 27563</strain>
    </source>
</reference>
<evidence type="ECO:0000256" key="8">
    <source>
        <dbReference type="RuleBase" id="RU364072"/>
    </source>
</evidence>
<comment type="function">
    <text evidence="8">This protein is a component of the acetyl coenzyme A carboxylase complex; first, biotin carboxylase catalyzes the carboxylation of the carrier protein and then the transcarboxylase transfers the carboxyl group to form malonyl-CoA.</text>
</comment>
<keyword evidence="6 8" id="KW-0275">Fatty acid biosynthesis</keyword>
<name>A0ABS4KBP1_9FIRM</name>
<proteinExistence type="predicted"/>
<feature type="domain" description="Lipoyl-binding" evidence="10">
    <location>
        <begin position="112"/>
        <end position="188"/>
    </location>
</feature>
<evidence type="ECO:0000256" key="1">
    <source>
        <dbReference type="ARBA" id="ARBA00005194"/>
    </source>
</evidence>
<feature type="coiled-coil region" evidence="9">
    <location>
        <begin position="55"/>
        <end position="89"/>
    </location>
</feature>
<sequence length="189" mass="21977">MDERIEALERAFKNLKLTKLKYKDNNFEIEFEKENDLKIDDKKGINLEEEILKLNIEEELKKAGLKRGLESLEREKELKKNKIEHKDLEKSPEVLEKVEEDIKENKSLKGNLVEVKCPVVGIFYSKESPEKEPFVSIGQSVKKDETICIIEAMKMFTEIKSPVDGVVKSINYSDEDLVEAEKVIFEIEE</sequence>
<keyword evidence="5 8" id="KW-0443">Lipid metabolism</keyword>
<evidence type="ECO:0000256" key="6">
    <source>
        <dbReference type="ARBA" id="ARBA00023160"/>
    </source>
</evidence>
<dbReference type="Pfam" id="PF00364">
    <property type="entry name" value="Biotin_lipoyl"/>
    <property type="match status" value="1"/>
</dbReference>
<dbReference type="PANTHER" id="PTHR45266:SF3">
    <property type="entry name" value="OXALOACETATE DECARBOXYLASE ALPHA CHAIN"/>
    <property type="match status" value="1"/>
</dbReference>
<dbReference type="InterPro" id="IPR050709">
    <property type="entry name" value="Biotin_Carboxyl_Carrier/Decarb"/>
</dbReference>
<dbReference type="InterPro" id="IPR001882">
    <property type="entry name" value="Biotin_BS"/>
</dbReference>
<dbReference type="CDD" id="cd06850">
    <property type="entry name" value="biotinyl_domain"/>
    <property type="match status" value="1"/>
</dbReference>
<dbReference type="InterPro" id="IPR001249">
    <property type="entry name" value="AcCoA_biotinCC"/>
</dbReference>
<keyword evidence="4 8" id="KW-0276">Fatty acid metabolism</keyword>
<evidence type="ECO:0000256" key="3">
    <source>
        <dbReference type="ARBA" id="ARBA00022516"/>
    </source>
</evidence>
<dbReference type="PANTHER" id="PTHR45266">
    <property type="entry name" value="OXALOACETATE DECARBOXYLASE ALPHA CHAIN"/>
    <property type="match status" value="1"/>
</dbReference>
<dbReference type="InterPro" id="IPR000089">
    <property type="entry name" value="Biotin_lipoyl"/>
</dbReference>
<evidence type="ECO:0000256" key="4">
    <source>
        <dbReference type="ARBA" id="ARBA00022832"/>
    </source>
</evidence>
<evidence type="ECO:0000256" key="2">
    <source>
        <dbReference type="ARBA" id="ARBA00017562"/>
    </source>
</evidence>
<evidence type="ECO:0000313" key="11">
    <source>
        <dbReference type="EMBL" id="MBP2024666.1"/>
    </source>
</evidence>
<dbReference type="EMBL" id="JAGGLJ010000002">
    <property type="protein sequence ID" value="MBP2024666.1"/>
    <property type="molecule type" value="Genomic_DNA"/>
</dbReference>
<dbReference type="Proteomes" id="UP001519306">
    <property type="component" value="Unassembled WGS sequence"/>
</dbReference>
<keyword evidence="9" id="KW-0175">Coiled coil</keyword>
<protein>
    <recommendedName>
        <fullName evidence="2 8">Biotin carboxyl carrier protein of acetyl-CoA carboxylase</fullName>
    </recommendedName>
</protein>
<dbReference type="PRINTS" id="PR01071">
    <property type="entry name" value="ACOABIOTINCC"/>
</dbReference>
<evidence type="ECO:0000256" key="5">
    <source>
        <dbReference type="ARBA" id="ARBA00023098"/>
    </source>
</evidence>
<comment type="pathway">
    <text evidence="1 8">Lipid metabolism; fatty acid biosynthesis.</text>
</comment>
<evidence type="ECO:0000259" key="10">
    <source>
        <dbReference type="PROSITE" id="PS50968"/>
    </source>
</evidence>
<dbReference type="SUPFAM" id="SSF51230">
    <property type="entry name" value="Single hybrid motif"/>
    <property type="match status" value="1"/>
</dbReference>
<comment type="caution">
    <text evidence="11">The sequence shown here is derived from an EMBL/GenBank/DDBJ whole genome shotgun (WGS) entry which is preliminary data.</text>
</comment>
<keyword evidence="7 8" id="KW-0092">Biotin</keyword>
<dbReference type="PROSITE" id="PS50968">
    <property type="entry name" value="BIOTINYL_LIPOYL"/>
    <property type="match status" value="1"/>
</dbReference>
<keyword evidence="12" id="KW-1185">Reference proteome</keyword>
<gene>
    <name evidence="11" type="ORF">J2Z71_000182</name>
</gene>
<evidence type="ECO:0000313" key="12">
    <source>
        <dbReference type="Proteomes" id="UP001519306"/>
    </source>
</evidence>
<dbReference type="PROSITE" id="PS00188">
    <property type="entry name" value="BIOTIN"/>
    <property type="match status" value="1"/>
</dbReference>
<dbReference type="Gene3D" id="2.40.50.100">
    <property type="match status" value="1"/>
</dbReference>
<organism evidence="11 12">
    <name type="scientific">Peptoniphilus stercorisuis</name>
    <dbReference type="NCBI Taxonomy" id="1436965"/>
    <lineage>
        <taxon>Bacteria</taxon>
        <taxon>Bacillati</taxon>
        <taxon>Bacillota</taxon>
        <taxon>Tissierellia</taxon>
        <taxon>Tissierellales</taxon>
        <taxon>Peptoniphilaceae</taxon>
        <taxon>Peptoniphilus</taxon>
    </lineage>
</organism>
<evidence type="ECO:0000256" key="9">
    <source>
        <dbReference type="SAM" id="Coils"/>
    </source>
</evidence>
<dbReference type="RefSeq" id="WP_210059975.1">
    <property type="nucleotide sequence ID" value="NZ_JAGGLJ010000002.1"/>
</dbReference>
<accession>A0ABS4KBP1</accession>